<sequence>MLVGAILIPWLIGFLILKRLTKHTALLNPFGLALAIGPAVGLAIISLILFVSLLLTNGKGIIVSNLVIGLLFALLVWLELKEVPWIGMPSKSAKYFQEKMQQLIKPFSSKQPSRIVFFLFTIAAFGLLIATLVYYLRYYISYCSWNIFGGWDAQYLWNYKARFLSRDPLYWRNMFSPVMAQWLLPDYPLLLPGSVAWGWNFTAHEMLIWPAVISLLFFLSLCFLVIWYLFAYVSAFSAFVAGSFLLTVHAYQFWSTTQYADIPFALFVTAATLLLICALRHRELKLFFLTGFLTGCAIWTKNEGIFFSLWLFTFFILTFSRASQIPASKKKSAFLLFLLGYLIPFLCFLIIKTTLGGAGIYMGSGRSAADYGHLITNLNRTKLIVISFLVLKWNSAQWLGLWACFYLAFLAVGRRLFQAYRWIIPGMVFCLEAGYFLVYQITPIELPFHISTSLLRLLLHSGVLALIFIFEVFNPKDCFAIKYTK</sequence>
<keyword evidence="1" id="KW-0812">Transmembrane</keyword>
<feature type="transmembrane region" description="Helical" evidence="1">
    <location>
        <begin position="31"/>
        <end position="55"/>
    </location>
</feature>
<keyword evidence="1" id="KW-0472">Membrane</keyword>
<evidence type="ECO:0000259" key="2">
    <source>
        <dbReference type="Pfam" id="PF13231"/>
    </source>
</evidence>
<reference evidence="3 4" key="1">
    <citation type="submission" date="2017-09" db="EMBL/GenBank/DDBJ databases">
        <title>Depth-based differentiation of microbial function through sediment-hosted aquifers and enrichment of novel symbionts in the deep terrestrial subsurface.</title>
        <authorList>
            <person name="Probst A.J."/>
            <person name="Ladd B."/>
            <person name="Jarett J.K."/>
            <person name="Geller-Mcgrath D.E."/>
            <person name="Sieber C.M."/>
            <person name="Emerson J.B."/>
            <person name="Anantharaman K."/>
            <person name="Thomas B.C."/>
            <person name="Malmstrom R."/>
            <person name="Stieglmeier M."/>
            <person name="Klingl A."/>
            <person name="Woyke T."/>
            <person name="Ryan C.M."/>
            <person name="Banfield J.F."/>
        </authorList>
    </citation>
    <scope>NUCLEOTIDE SEQUENCE [LARGE SCALE GENOMIC DNA]</scope>
    <source>
        <strain evidence="3">CG11_big_fil_rev_8_21_14_0_20_45_26</strain>
    </source>
</reference>
<evidence type="ECO:0000313" key="4">
    <source>
        <dbReference type="Proteomes" id="UP000230859"/>
    </source>
</evidence>
<dbReference type="AlphaFoldDB" id="A0A2H0LR47"/>
<proteinExistence type="predicted"/>
<accession>A0A2H0LR47</accession>
<feature type="transmembrane region" description="Helical" evidence="1">
    <location>
        <begin position="236"/>
        <end position="254"/>
    </location>
</feature>
<feature type="transmembrane region" description="Helical" evidence="1">
    <location>
        <begin position="115"/>
        <end position="136"/>
    </location>
</feature>
<feature type="transmembrane region" description="Helical" evidence="1">
    <location>
        <begin position="306"/>
        <end position="322"/>
    </location>
</feature>
<feature type="transmembrane region" description="Helical" evidence="1">
    <location>
        <begin position="422"/>
        <end position="442"/>
    </location>
</feature>
<feature type="transmembrane region" description="Helical" evidence="1">
    <location>
        <begin position="284"/>
        <end position="300"/>
    </location>
</feature>
<feature type="transmembrane region" description="Helical" evidence="1">
    <location>
        <begin position="260"/>
        <end position="279"/>
    </location>
</feature>
<feature type="transmembrane region" description="Helical" evidence="1">
    <location>
        <begin position="334"/>
        <end position="363"/>
    </location>
</feature>
<dbReference type="Pfam" id="PF13231">
    <property type="entry name" value="PMT_2"/>
    <property type="match status" value="1"/>
</dbReference>
<feature type="transmembrane region" description="Helical" evidence="1">
    <location>
        <begin position="207"/>
        <end position="229"/>
    </location>
</feature>
<comment type="caution">
    <text evidence="3">The sequence shown here is derived from an EMBL/GenBank/DDBJ whole genome shotgun (WGS) entry which is preliminary data.</text>
</comment>
<feature type="transmembrane region" description="Helical" evidence="1">
    <location>
        <begin position="454"/>
        <end position="473"/>
    </location>
</feature>
<keyword evidence="1" id="KW-1133">Transmembrane helix</keyword>
<feature type="transmembrane region" description="Helical" evidence="1">
    <location>
        <begin position="169"/>
        <end position="187"/>
    </location>
</feature>
<organism evidence="3 4">
    <name type="scientific">Candidatus Abzuiibacterium crystallinum</name>
    <dbReference type="NCBI Taxonomy" id="1974748"/>
    <lineage>
        <taxon>Bacteria</taxon>
        <taxon>Pseudomonadati</taxon>
        <taxon>Candidatus Omnitrophota</taxon>
        <taxon>Candidatus Abzuiibacterium</taxon>
    </lineage>
</organism>
<dbReference type="InterPro" id="IPR038731">
    <property type="entry name" value="RgtA/B/C-like"/>
</dbReference>
<gene>
    <name evidence="3" type="ORF">COV74_03125</name>
</gene>
<feature type="domain" description="Glycosyltransferase RgtA/B/C/D-like" evidence="2">
    <location>
        <begin position="209"/>
        <end position="346"/>
    </location>
</feature>
<dbReference type="EMBL" id="PCVY01000028">
    <property type="protein sequence ID" value="PIQ86837.1"/>
    <property type="molecule type" value="Genomic_DNA"/>
</dbReference>
<feature type="transmembrane region" description="Helical" evidence="1">
    <location>
        <begin position="62"/>
        <end position="80"/>
    </location>
</feature>
<evidence type="ECO:0000256" key="1">
    <source>
        <dbReference type="SAM" id="Phobius"/>
    </source>
</evidence>
<dbReference type="Proteomes" id="UP000230859">
    <property type="component" value="Unassembled WGS sequence"/>
</dbReference>
<feature type="transmembrane region" description="Helical" evidence="1">
    <location>
        <begin position="383"/>
        <end position="410"/>
    </location>
</feature>
<protein>
    <recommendedName>
        <fullName evidence="2">Glycosyltransferase RgtA/B/C/D-like domain-containing protein</fullName>
    </recommendedName>
</protein>
<name>A0A2H0LR47_9BACT</name>
<evidence type="ECO:0000313" key="3">
    <source>
        <dbReference type="EMBL" id="PIQ86837.1"/>
    </source>
</evidence>